<organism evidence="1 2">
    <name type="scientific">Chryseobacterium culicis</name>
    <dbReference type="NCBI Taxonomy" id="680127"/>
    <lineage>
        <taxon>Bacteria</taxon>
        <taxon>Pseudomonadati</taxon>
        <taxon>Bacteroidota</taxon>
        <taxon>Flavobacteriia</taxon>
        <taxon>Flavobacteriales</taxon>
        <taxon>Weeksellaceae</taxon>
        <taxon>Chryseobacterium group</taxon>
        <taxon>Chryseobacterium</taxon>
    </lineage>
</organism>
<dbReference type="EMBL" id="FNWQ01000001">
    <property type="protein sequence ID" value="SEH27565.1"/>
    <property type="molecule type" value="Genomic_DNA"/>
</dbReference>
<protein>
    <submittedName>
        <fullName evidence="1">Uncharacterized protein</fullName>
    </submittedName>
</protein>
<dbReference type="AlphaFoldDB" id="A0A1H6H076"/>
<evidence type="ECO:0000313" key="2">
    <source>
        <dbReference type="Proteomes" id="UP000198561"/>
    </source>
</evidence>
<proteinExistence type="predicted"/>
<accession>A0A1H6H076</accession>
<reference evidence="1 2" key="1">
    <citation type="submission" date="2016-10" db="EMBL/GenBank/DDBJ databases">
        <authorList>
            <person name="de Groot N.N."/>
        </authorList>
    </citation>
    <scope>NUCLEOTIDE SEQUENCE [LARGE SCALE GENOMIC DNA]</scope>
    <source>
        <strain evidence="1 2">DSM 23031</strain>
    </source>
</reference>
<name>A0A1H6H076_CHRCI</name>
<dbReference type="STRING" id="680127.SAMN05421593_0373"/>
<dbReference type="Proteomes" id="UP000198561">
    <property type="component" value="Unassembled WGS sequence"/>
</dbReference>
<evidence type="ECO:0000313" key="1">
    <source>
        <dbReference type="EMBL" id="SEH27565.1"/>
    </source>
</evidence>
<gene>
    <name evidence="1" type="ORF">SAMN05421593_0373</name>
</gene>
<sequence length="166" mass="19713">MYSVVSHVKRELYEKTQYCIAQSNFKKSETVCFSEKQMADAVWKEEKEFVLHGYSYDVIKISRVNGKKYFFCYIDKKDIIINSLLDFSKRLAVKKTYLRLKIDLPGHSKNRFKMPGSFATFDRKEFCFFSNHYSETISRHSHQLENTHYLSIIFPPPEMQTMNNGM</sequence>